<gene>
    <name evidence="3" type="ORF">DL546_003152</name>
</gene>
<dbReference type="SUPFAM" id="SSF51430">
    <property type="entry name" value="NAD(P)-linked oxidoreductase"/>
    <property type="match status" value="1"/>
</dbReference>
<evidence type="ECO:0000313" key="3">
    <source>
        <dbReference type="EMBL" id="RKU41558.1"/>
    </source>
</evidence>
<name>A0A420Y1J1_9PEZI</name>
<dbReference type="STRING" id="177199.A0A420Y1J1"/>
<dbReference type="Gene3D" id="3.20.20.100">
    <property type="entry name" value="NADP-dependent oxidoreductase domain"/>
    <property type="match status" value="1"/>
</dbReference>
<keyword evidence="1" id="KW-0560">Oxidoreductase</keyword>
<dbReference type="AlphaFoldDB" id="A0A420Y1J1"/>
<accession>A0A420Y1J1</accession>
<protein>
    <recommendedName>
        <fullName evidence="2">NADP-dependent oxidoreductase domain-containing protein</fullName>
    </recommendedName>
</protein>
<dbReference type="CDD" id="cd19093">
    <property type="entry name" value="AKR_AtPLR-like"/>
    <property type="match status" value="1"/>
</dbReference>
<dbReference type="InterPro" id="IPR023210">
    <property type="entry name" value="NADP_OxRdtase_dom"/>
</dbReference>
<dbReference type="PANTHER" id="PTHR43364">
    <property type="entry name" value="NADH-SPECIFIC METHYLGLYOXAL REDUCTASE-RELATED"/>
    <property type="match status" value="1"/>
</dbReference>
<dbReference type="InterPro" id="IPR020471">
    <property type="entry name" value="AKR"/>
</dbReference>
<sequence>MANALATGLMPDDKFLQTGLSSGMSATAGIHSSKPKPVPEEHAGKNILPLDYVPTTSTRLDIPTAKGTPVKVAPISIGAWPWGDQGTFHWSEEQLPEIKATWKKLYDAGLTFIDTASAYGNGRSEEIVGELVRGLPRDSYVIQTKYLGLPTALNNYTNPVDAVVQECKKSLERLGLEYMDIYLVHGHIHPQSNAKVAEGLAKCVELGLTKAVGVANYSNDDVLKMKAELAKYNVPLATQQVEFSILRRLPEIEGEIDLCQKNGIIFQSYSSLGQARLGGDYSPSNPPPKTYKFSNYAMEDIQHTTDVVKSIADKRGKSMASVALNYNISKGALPVVGIRTQKQAQDTIDALGWRLTEEEVTAIDKVSVYGNKTALWQQG</sequence>
<dbReference type="PANTHER" id="PTHR43364:SF4">
    <property type="entry name" value="NAD(P)-LINKED OXIDOREDUCTASE SUPERFAMILY PROTEIN"/>
    <property type="match status" value="1"/>
</dbReference>
<dbReference type="OrthoDB" id="1659429at2759"/>
<dbReference type="GO" id="GO:0016491">
    <property type="term" value="F:oxidoreductase activity"/>
    <property type="evidence" value="ECO:0007669"/>
    <property type="project" value="UniProtKB-KW"/>
</dbReference>
<organism evidence="3 4">
    <name type="scientific">Coniochaeta pulveracea</name>
    <dbReference type="NCBI Taxonomy" id="177199"/>
    <lineage>
        <taxon>Eukaryota</taxon>
        <taxon>Fungi</taxon>
        <taxon>Dikarya</taxon>
        <taxon>Ascomycota</taxon>
        <taxon>Pezizomycotina</taxon>
        <taxon>Sordariomycetes</taxon>
        <taxon>Sordariomycetidae</taxon>
        <taxon>Coniochaetales</taxon>
        <taxon>Coniochaetaceae</taxon>
        <taxon>Coniochaeta</taxon>
    </lineage>
</organism>
<dbReference type="InterPro" id="IPR036812">
    <property type="entry name" value="NAD(P)_OxRdtase_dom_sf"/>
</dbReference>
<dbReference type="InterPro" id="IPR050523">
    <property type="entry name" value="AKR_Detox_Biosynth"/>
</dbReference>
<evidence type="ECO:0000256" key="1">
    <source>
        <dbReference type="ARBA" id="ARBA00023002"/>
    </source>
</evidence>
<proteinExistence type="predicted"/>
<comment type="caution">
    <text evidence="3">The sequence shown here is derived from an EMBL/GenBank/DDBJ whole genome shotgun (WGS) entry which is preliminary data.</text>
</comment>
<dbReference type="EMBL" id="QVQW01000072">
    <property type="protein sequence ID" value="RKU41558.1"/>
    <property type="molecule type" value="Genomic_DNA"/>
</dbReference>
<dbReference type="PRINTS" id="PR00069">
    <property type="entry name" value="ALDKETRDTASE"/>
</dbReference>
<evidence type="ECO:0000259" key="2">
    <source>
        <dbReference type="Pfam" id="PF00248"/>
    </source>
</evidence>
<reference evidence="3 4" key="1">
    <citation type="submission" date="2018-08" db="EMBL/GenBank/DDBJ databases">
        <title>Draft genome of the lignicolous fungus Coniochaeta pulveracea.</title>
        <authorList>
            <person name="Borstlap C.J."/>
            <person name="De Witt R.N."/>
            <person name="Botha A."/>
            <person name="Volschenk H."/>
        </authorList>
    </citation>
    <scope>NUCLEOTIDE SEQUENCE [LARGE SCALE GENOMIC DNA]</scope>
    <source>
        <strain evidence="3 4">CAB683</strain>
    </source>
</reference>
<keyword evidence="4" id="KW-1185">Reference proteome</keyword>
<feature type="domain" description="NADP-dependent oxidoreductase" evidence="2">
    <location>
        <begin position="74"/>
        <end position="366"/>
    </location>
</feature>
<dbReference type="Pfam" id="PF00248">
    <property type="entry name" value="Aldo_ket_red"/>
    <property type="match status" value="1"/>
</dbReference>
<evidence type="ECO:0000313" key="4">
    <source>
        <dbReference type="Proteomes" id="UP000275385"/>
    </source>
</evidence>
<dbReference type="Proteomes" id="UP000275385">
    <property type="component" value="Unassembled WGS sequence"/>
</dbReference>